<evidence type="ECO:0000313" key="2">
    <source>
        <dbReference type="EMBL" id="KPX11581.1"/>
    </source>
</evidence>
<evidence type="ECO:0000313" key="3">
    <source>
        <dbReference type="Proteomes" id="UP000050346"/>
    </source>
</evidence>
<dbReference type="Proteomes" id="UP000050346">
    <property type="component" value="Unassembled WGS sequence"/>
</dbReference>
<name>A0A0P9QAV7_PSEA0</name>
<protein>
    <submittedName>
        <fullName evidence="2">Uncharacterized protein</fullName>
    </submittedName>
</protein>
<dbReference type="AlphaFoldDB" id="A0A0P9QAV7"/>
<evidence type="ECO:0000256" key="1">
    <source>
        <dbReference type="SAM" id="MobiDB-lite"/>
    </source>
</evidence>
<reference evidence="2 3" key="1">
    <citation type="submission" date="2015-09" db="EMBL/GenBank/DDBJ databases">
        <title>Genome announcement of multiple Pseudomonas syringae strains.</title>
        <authorList>
            <person name="Thakur S."/>
            <person name="Wang P.W."/>
            <person name="Gong Y."/>
            <person name="Weir B.S."/>
            <person name="Guttman D.S."/>
        </authorList>
    </citation>
    <scope>NUCLEOTIDE SEQUENCE [LARGE SCALE GENOMIC DNA]</scope>
    <source>
        <strain evidence="2 3">ICMP9150</strain>
    </source>
</reference>
<dbReference type="PATRIC" id="fig|235272.12.peg.2419"/>
<organism evidence="2 3">
    <name type="scientific">Pseudomonas amygdali pv. dendropanacis</name>
    <dbReference type="NCBI Taxonomy" id="235272"/>
    <lineage>
        <taxon>Bacteria</taxon>
        <taxon>Pseudomonadati</taxon>
        <taxon>Pseudomonadota</taxon>
        <taxon>Gammaproteobacteria</taxon>
        <taxon>Pseudomonadales</taxon>
        <taxon>Pseudomonadaceae</taxon>
        <taxon>Pseudomonas</taxon>
        <taxon>Pseudomonas amygdali</taxon>
    </lineage>
</organism>
<dbReference type="RefSeq" id="WP_044323731.1">
    <property type="nucleotide sequence ID" value="NZ_JYHG01000020.1"/>
</dbReference>
<proteinExistence type="predicted"/>
<accession>A0A0P9QAV7</accession>
<sequence length="282" mass="32224">MLRSDNHADQKRFRSLLIESILMHPSLDHLSPDRKASLISFLTEQNNALIVLDKSDTQIRLRALRKAASDAKRLAHSLNLLNEHDIDVFNLTNSEKTDLSERTQKLNKMAQELETIAQHRVEDTSNYAKKAKMLRALHAWPLITKLEEYGISTTIRNDFVSTSTYIQPDESVQYLPDIQGNATAAMRCVMLALHSSNSKNLDWSLTVSLIKLGKPLVEQTVTQTRSLLELKEIMTPYINQLHYAMSLTVDALETHTDDKQYSNRSNRQEQSQPTRKLRAVDN</sequence>
<feature type="compositionally biased region" description="Polar residues" evidence="1">
    <location>
        <begin position="262"/>
        <end position="274"/>
    </location>
</feature>
<comment type="caution">
    <text evidence="2">The sequence shown here is derived from an EMBL/GenBank/DDBJ whole genome shotgun (WGS) entry which is preliminary data.</text>
</comment>
<gene>
    <name evidence="2" type="ORF">ALO71_101850</name>
</gene>
<feature type="region of interest" description="Disordered" evidence="1">
    <location>
        <begin position="258"/>
        <end position="282"/>
    </location>
</feature>
<dbReference type="EMBL" id="LJQG01000372">
    <property type="protein sequence ID" value="KPX11581.1"/>
    <property type="molecule type" value="Genomic_DNA"/>
</dbReference>